<proteinExistence type="predicted"/>
<protein>
    <recommendedName>
        <fullName evidence="2">Transposase IS30-like HTH domain-containing protein</fullName>
    </recommendedName>
</protein>
<dbReference type="EMBL" id="LAZR01024887">
    <property type="protein sequence ID" value="KKL73677.1"/>
    <property type="molecule type" value="Genomic_DNA"/>
</dbReference>
<evidence type="ECO:0008006" key="2">
    <source>
        <dbReference type="Google" id="ProtNLM"/>
    </source>
</evidence>
<comment type="caution">
    <text evidence="1">The sequence shown here is derived from an EMBL/GenBank/DDBJ whole genome shotgun (WGS) entry which is preliminary data.</text>
</comment>
<reference evidence="1" key="1">
    <citation type="journal article" date="2015" name="Nature">
        <title>Complex archaea that bridge the gap between prokaryotes and eukaryotes.</title>
        <authorList>
            <person name="Spang A."/>
            <person name="Saw J.H."/>
            <person name="Jorgensen S.L."/>
            <person name="Zaremba-Niedzwiedzka K."/>
            <person name="Martijn J."/>
            <person name="Lind A.E."/>
            <person name="van Eijk R."/>
            <person name="Schleper C."/>
            <person name="Guy L."/>
            <person name="Ettema T.J."/>
        </authorList>
    </citation>
    <scope>NUCLEOTIDE SEQUENCE</scope>
</reference>
<gene>
    <name evidence="1" type="ORF">LCGC14_2072470</name>
</gene>
<feature type="non-terminal residue" evidence="1">
    <location>
        <position position="64"/>
    </location>
</feature>
<evidence type="ECO:0000313" key="1">
    <source>
        <dbReference type="EMBL" id="KKL73677.1"/>
    </source>
</evidence>
<accession>A0A0F9HF00</accession>
<sequence>MRRFTKEEKPIILKHYQSKSNIQISRIIDRTPKQIKNYLYRNGLKRNKYPMNDEWRHNISIALK</sequence>
<dbReference type="AlphaFoldDB" id="A0A0F9HF00"/>
<organism evidence="1">
    <name type="scientific">marine sediment metagenome</name>
    <dbReference type="NCBI Taxonomy" id="412755"/>
    <lineage>
        <taxon>unclassified sequences</taxon>
        <taxon>metagenomes</taxon>
        <taxon>ecological metagenomes</taxon>
    </lineage>
</organism>
<name>A0A0F9HF00_9ZZZZ</name>